<sequence>MSKTTKNAKCAHQHFVSMKRFDNHVIQNSLRTSPSDDSLRAIALAVVVQAVKDVTSGHYSRDALDFLFGSRQQLCVDYLDFAGVNPDAFFDSLIREGVI</sequence>
<name>A0A8S5R810_9VIRU</name>
<proteinExistence type="predicted"/>
<dbReference type="EMBL" id="BK015828">
    <property type="protein sequence ID" value="DAE27124.1"/>
    <property type="molecule type" value="Genomic_DNA"/>
</dbReference>
<evidence type="ECO:0000313" key="1">
    <source>
        <dbReference type="EMBL" id="DAE27124.1"/>
    </source>
</evidence>
<reference evidence="1" key="1">
    <citation type="journal article" date="2021" name="Proc. Natl. Acad. Sci. U.S.A.">
        <title>A Catalog of Tens of Thousands of Viruses from Human Metagenomes Reveals Hidden Associations with Chronic Diseases.</title>
        <authorList>
            <person name="Tisza M.J."/>
            <person name="Buck C.B."/>
        </authorList>
    </citation>
    <scope>NUCLEOTIDE SEQUENCE</scope>
    <source>
        <strain evidence="1">CtxZT69</strain>
    </source>
</reference>
<accession>A0A8S5R810</accession>
<organism evidence="1">
    <name type="scientific">virus sp. ctxZT69</name>
    <dbReference type="NCBI Taxonomy" id="2826818"/>
    <lineage>
        <taxon>Viruses</taxon>
    </lineage>
</organism>
<protein>
    <submittedName>
        <fullName evidence="1">Uncharacterized protein</fullName>
    </submittedName>
</protein>